<proteinExistence type="predicted"/>
<keyword evidence="3" id="KW-1185">Reference proteome</keyword>
<gene>
    <name evidence="2" type="ORF">ACFFGN_16310</name>
</gene>
<dbReference type="PANTHER" id="PTHR35908:SF1">
    <property type="entry name" value="CONSERVED PROTEIN"/>
    <property type="match status" value="1"/>
</dbReference>
<accession>A0ABV6QLX9</accession>
<organism evidence="2 3">
    <name type="scientific">Kribbella deserti</name>
    <dbReference type="NCBI Taxonomy" id="1926257"/>
    <lineage>
        <taxon>Bacteria</taxon>
        <taxon>Bacillati</taxon>
        <taxon>Actinomycetota</taxon>
        <taxon>Actinomycetes</taxon>
        <taxon>Propionibacteriales</taxon>
        <taxon>Kribbellaceae</taxon>
        <taxon>Kribbella</taxon>
    </lineage>
</organism>
<reference evidence="2 3" key="1">
    <citation type="submission" date="2024-09" db="EMBL/GenBank/DDBJ databases">
        <authorList>
            <person name="Sun Q."/>
            <person name="Mori K."/>
        </authorList>
    </citation>
    <scope>NUCLEOTIDE SEQUENCE [LARGE SCALE GENOMIC DNA]</scope>
    <source>
        <strain evidence="2 3">CGMCC 1.15906</strain>
    </source>
</reference>
<dbReference type="EMBL" id="JBHLTC010000018">
    <property type="protein sequence ID" value="MFC0625648.1"/>
    <property type="molecule type" value="Genomic_DNA"/>
</dbReference>
<dbReference type="Gene3D" id="3.10.180.10">
    <property type="entry name" value="2,3-Dihydroxybiphenyl 1,2-Dioxygenase, domain 1"/>
    <property type="match status" value="1"/>
</dbReference>
<dbReference type="InterPro" id="IPR029068">
    <property type="entry name" value="Glyas_Bleomycin-R_OHBP_Dase"/>
</dbReference>
<evidence type="ECO:0000259" key="1">
    <source>
        <dbReference type="PROSITE" id="PS51819"/>
    </source>
</evidence>
<dbReference type="Pfam" id="PF18029">
    <property type="entry name" value="Glyoxalase_6"/>
    <property type="match status" value="1"/>
</dbReference>
<dbReference type="PANTHER" id="PTHR35908">
    <property type="entry name" value="HYPOTHETICAL FUSION PROTEIN"/>
    <property type="match status" value="1"/>
</dbReference>
<evidence type="ECO:0000313" key="2">
    <source>
        <dbReference type="EMBL" id="MFC0625648.1"/>
    </source>
</evidence>
<dbReference type="InterPro" id="IPR041581">
    <property type="entry name" value="Glyoxalase_6"/>
</dbReference>
<dbReference type="PROSITE" id="PS51819">
    <property type="entry name" value="VOC"/>
    <property type="match status" value="1"/>
</dbReference>
<sequence length="130" mass="14229">MSQVTQESSPILGRLDPVVLDCQHPRELAGFYSALLGQELDPNGDDDWQSLAEPGLSLCFRRVEGAVPPPWPVSRPHLDLIVEDFASGHATVTRLGAVPLDPVEPPPAEGDRRQRVYADPAGHVFSLWLD</sequence>
<dbReference type="RefSeq" id="WP_380048273.1">
    <property type="nucleotide sequence ID" value="NZ_JBHLTC010000018.1"/>
</dbReference>
<dbReference type="Proteomes" id="UP001589890">
    <property type="component" value="Unassembled WGS sequence"/>
</dbReference>
<name>A0ABV6QLX9_9ACTN</name>
<dbReference type="InterPro" id="IPR037523">
    <property type="entry name" value="VOC_core"/>
</dbReference>
<evidence type="ECO:0000313" key="3">
    <source>
        <dbReference type="Proteomes" id="UP001589890"/>
    </source>
</evidence>
<comment type="caution">
    <text evidence="2">The sequence shown here is derived from an EMBL/GenBank/DDBJ whole genome shotgun (WGS) entry which is preliminary data.</text>
</comment>
<protein>
    <submittedName>
        <fullName evidence="2">VOC family protein</fullName>
    </submittedName>
</protein>
<dbReference type="CDD" id="cd06587">
    <property type="entry name" value="VOC"/>
    <property type="match status" value="1"/>
</dbReference>
<feature type="domain" description="VOC" evidence="1">
    <location>
        <begin position="14"/>
        <end position="130"/>
    </location>
</feature>
<dbReference type="SUPFAM" id="SSF54593">
    <property type="entry name" value="Glyoxalase/Bleomycin resistance protein/Dihydroxybiphenyl dioxygenase"/>
    <property type="match status" value="1"/>
</dbReference>